<dbReference type="OrthoDB" id="9807240at2"/>
<dbReference type="SMART" id="SM01209">
    <property type="entry name" value="GARS_A"/>
    <property type="match status" value="1"/>
</dbReference>
<comment type="catalytic activity">
    <reaction evidence="14">
        <text>5-phospho-beta-D-ribosylamine + glycine + ATP = N(1)-(5-phospho-beta-D-ribosyl)glycinamide + ADP + phosphate + H(+)</text>
        <dbReference type="Rhea" id="RHEA:17453"/>
        <dbReference type="ChEBI" id="CHEBI:15378"/>
        <dbReference type="ChEBI" id="CHEBI:30616"/>
        <dbReference type="ChEBI" id="CHEBI:43474"/>
        <dbReference type="ChEBI" id="CHEBI:57305"/>
        <dbReference type="ChEBI" id="CHEBI:58681"/>
        <dbReference type="ChEBI" id="CHEBI:143788"/>
        <dbReference type="ChEBI" id="CHEBI:456216"/>
        <dbReference type="EC" id="6.3.4.13"/>
    </reaction>
</comment>
<comment type="cofactor">
    <cofactor evidence="2">
        <name>Mg(2+)</name>
        <dbReference type="ChEBI" id="CHEBI:18420"/>
    </cofactor>
</comment>
<dbReference type="InterPro" id="IPR020561">
    <property type="entry name" value="PRibGlycinamid_synth_ATP-grasp"/>
</dbReference>
<dbReference type="EC" id="6.3.4.13" evidence="4 14"/>
<accession>A0A0W1KI37</accession>
<dbReference type="GO" id="GO:0004637">
    <property type="term" value="F:phosphoribosylamine-glycine ligase activity"/>
    <property type="evidence" value="ECO:0007669"/>
    <property type="project" value="UniProtKB-UniRule"/>
</dbReference>
<evidence type="ECO:0000256" key="2">
    <source>
        <dbReference type="ARBA" id="ARBA00001946"/>
    </source>
</evidence>
<evidence type="ECO:0000256" key="1">
    <source>
        <dbReference type="ARBA" id="ARBA00001936"/>
    </source>
</evidence>
<dbReference type="PANTHER" id="PTHR43472:SF1">
    <property type="entry name" value="PHOSPHORIBOSYLAMINE--GLYCINE LIGASE, CHLOROPLASTIC"/>
    <property type="match status" value="1"/>
</dbReference>
<keyword evidence="18" id="KW-1185">Reference proteome</keyword>
<dbReference type="Proteomes" id="UP000054404">
    <property type="component" value="Unassembled WGS sequence"/>
</dbReference>
<dbReference type="Gene3D" id="3.90.600.10">
    <property type="entry name" value="Phosphoribosylglycinamide synthetase, C-terminal domain"/>
    <property type="match status" value="1"/>
</dbReference>
<evidence type="ECO:0000256" key="12">
    <source>
        <dbReference type="ARBA" id="ARBA00042242"/>
    </source>
</evidence>
<keyword evidence="9 15" id="KW-0067">ATP-binding</keyword>
<keyword evidence="6" id="KW-0479">Metal-binding</keyword>
<proteinExistence type="inferred from homology"/>
<gene>
    <name evidence="14 17" type="primary">purD</name>
    <name evidence="17" type="ORF">AQZ59_01321</name>
</gene>
<dbReference type="SMART" id="SM01210">
    <property type="entry name" value="GARS_C"/>
    <property type="match status" value="1"/>
</dbReference>
<dbReference type="PROSITE" id="PS50975">
    <property type="entry name" value="ATP_GRASP"/>
    <property type="match status" value="1"/>
</dbReference>
<dbReference type="PANTHER" id="PTHR43472">
    <property type="entry name" value="PHOSPHORIBOSYLAMINE--GLYCINE LIGASE"/>
    <property type="match status" value="1"/>
</dbReference>
<dbReference type="PROSITE" id="PS00184">
    <property type="entry name" value="GARS"/>
    <property type="match status" value="1"/>
</dbReference>
<dbReference type="STRING" id="59561.AQZ59_01321"/>
<comment type="caution">
    <text evidence="17">The sequence shown here is derived from an EMBL/GenBank/DDBJ whole genome shotgun (WGS) entry which is preliminary data.</text>
</comment>
<dbReference type="InterPro" id="IPR011761">
    <property type="entry name" value="ATP-grasp"/>
</dbReference>
<evidence type="ECO:0000256" key="4">
    <source>
        <dbReference type="ARBA" id="ARBA00013255"/>
    </source>
</evidence>
<keyword evidence="10" id="KW-0464">Manganese</keyword>
<name>A0A0W1KI37_9ACTO</name>
<dbReference type="InterPro" id="IPR016185">
    <property type="entry name" value="PreATP-grasp_dom_sf"/>
</dbReference>
<dbReference type="HAMAP" id="MF_00138">
    <property type="entry name" value="GARS"/>
    <property type="match status" value="1"/>
</dbReference>
<dbReference type="Pfam" id="PF01071">
    <property type="entry name" value="GARS_A"/>
    <property type="match status" value="1"/>
</dbReference>
<comment type="pathway">
    <text evidence="3 14">Purine metabolism; IMP biosynthesis via de novo pathway; N(1)-(5-phospho-D-ribosyl)glycinamide from 5-phospho-alpha-D-ribose 1-diphosphate: step 2/2.</text>
</comment>
<protein>
    <recommendedName>
        <fullName evidence="4 14">Phosphoribosylamine--glycine ligase</fullName>
        <ecNumber evidence="4 14">6.3.4.13</ecNumber>
    </recommendedName>
    <alternativeName>
        <fullName evidence="14">GARS</fullName>
    </alternativeName>
    <alternativeName>
        <fullName evidence="12 14">Glycinamide ribonucleotide synthetase</fullName>
    </alternativeName>
    <alternativeName>
        <fullName evidence="13 14">Phosphoribosylglycinamide synthetase</fullName>
    </alternativeName>
</protein>
<dbReference type="InterPro" id="IPR000115">
    <property type="entry name" value="PRibGlycinamide_synth"/>
</dbReference>
<keyword evidence="7 15" id="KW-0547">Nucleotide-binding</keyword>
<dbReference type="PATRIC" id="fig|59561.3.peg.1314"/>
<reference evidence="17 18" key="1">
    <citation type="submission" date="2015-11" db="EMBL/GenBank/DDBJ databases">
        <title>Draft Genome Sequence of the Type Strain Trueperella bernardiae LCDC 89-0504T, Isolated from Blood Culture.</title>
        <authorList>
            <person name="Bernier A.-M."/>
            <person name="Bernard K."/>
        </authorList>
    </citation>
    <scope>NUCLEOTIDE SEQUENCE [LARGE SCALE GENOMIC DNA]</scope>
    <source>
        <strain evidence="17 18">LCDC 89-0504</strain>
    </source>
</reference>
<evidence type="ECO:0000313" key="18">
    <source>
        <dbReference type="Proteomes" id="UP000054404"/>
    </source>
</evidence>
<sequence length="424" mass="44158">MKVMVIGSGGREHALVRKLAQSPRVSEIVVAPGNAGIAREDGRGAAVTRVPIGALDIDELVTYAASNAVDFAVVAPDDPLVAGAVDAFAAAGIPAFGPNAAAAQIEGSKSFAKAFMARHAIPTAGYAVYDDEAAALAHIATCPLPVVVKADGLALGKGVTVALTREDAESAVREAMAGRFGESGKRLVIEEFLTGPEVTVLAFTDGKAIRPMVSAMDHKRLLDGDQGPNTGGMGVIAPSPLYTPEVAQRCEREIFRPTVDGLAEEGTPFTGCLYFGLILTEDGPKVIEYNCRFGDPETQVVLPLLESDLLTIFEATTNGTLGEVDVDFAPGAAACVVMSAEGYPASPRRGDPIDLPADLEEHVVMAGVAENEGQLVTNGGRVLGVVGQADTLAGALDLAYERTARISFAGAHYRTDIAHQFRHP</sequence>
<evidence type="ECO:0000256" key="7">
    <source>
        <dbReference type="ARBA" id="ARBA00022741"/>
    </source>
</evidence>
<dbReference type="InterPro" id="IPR013815">
    <property type="entry name" value="ATP_grasp_subdomain_1"/>
</dbReference>
<dbReference type="InterPro" id="IPR020559">
    <property type="entry name" value="PRibGlycinamide_synth_CS"/>
</dbReference>
<evidence type="ECO:0000313" key="17">
    <source>
        <dbReference type="EMBL" id="KTF03722.1"/>
    </source>
</evidence>
<evidence type="ECO:0000256" key="9">
    <source>
        <dbReference type="ARBA" id="ARBA00022840"/>
    </source>
</evidence>
<dbReference type="InterPro" id="IPR037123">
    <property type="entry name" value="PRibGlycinamide_synth_C_sf"/>
</dbReference>
<dbReference type="GO" id="GO:0006189">
    <property type="term" value="P:'de novo' IMP biosynthetic process"/>
    <property type="evidence" value="ECO:0007669"/>
    <property type="project" value="UniProtKB-UniRule"/>
</dbReference>
<evidence type="ECO:0000256" key="3">
    <source>
        <dbReference type="ARBA" id="ARBA00005174"/>
    </source>
</evidence>
<evidence type="ECO:0000256" key="11">
    <source>
        <dbReference type="ARBA" id="ARBA00038345"/>
    </source>
</evidence>
<evidence type="ECO:0000256" key="13">
    <source>
        <dbReference type="ARBA" id="ARBA00042864"/>
    </source>
</evidence>
<dbReference type="NCBIfam" id="TIGR00877">
    <property type="entry name" value="purD"/>
    <property type="match status" value="1"/>
</dbReference>
<dbReference type="EMBL" id="LNIZ01000006">
    <property type="protein sequence ID" value="KTF03722.1"/>
    <property type="molecule type" value="Genomic_DNA"/>
</dbReference>
<evidence type="ECO:0000256" key="6">
    <source>
        <dbReference type="ARBA" id="ARBA00022723"/>
    </source>
</evidence>
<evidence type="ECO:0000256" key="10">
    <source>
        <dbReference type="ARBA" id="ARBA00023211"/>
    </source>
</evidence>
<evidence type="ECO:0000259" key="16">
    <source>
        <dbReference type="PROSITE" id="PS50975"/>
    </source>
</evidence>
<feature type="domain" description="ATP-grasp" evidence="16">
    <location>
        <begin position="113"/>
        <end position="318"/>
    </location>
</feature>
<dbReference type="SUPFAM" id="SSF52440">
    <property type="entry name" value="PreATP-grasp domain"/>
    <property type="match status" value="1"/>
</dbReference>
<dbReference type="Gene3D" id="3.40.50.20">
    <property type="match status" value="1"/>
</dbReference>
<dbReference type="InterPro" id="IPR011054">
    <property type="entry name" value="Rudment_hybrid_motif"/>
</dbReference>
<comment type="cofactor">
    <cofactor evidence="1">
        <name>Mn(2+)</name>
        <dbReference type="ChEBI" id="CHEBI:29035"/>
    </cofactor>
</comment>
<dbReference type="RefSeq" id="WP_062613868.1">
    <property type="nucleotide sequence ID" value="NZ_LNIZ01000006.1"/>
</dbReference>
<dbReference type="Pfam" id="PF02844">
    <property type="entry name" value="GARS_N"/>
    <property type="match status" value="1"/>
</dbReference>
<dbReference type="GO" id="GO:0005524">
    <property type="term" value="F:ATP binding"/>
    <property type="evidence" value="ECO:0007669"/>
    <property type="project" value="UniProtKB-UniRule"/>
</dbReference>
<evidence type="ECO:0000256" key="5">
    <source>
        <dbReference type="ARBA" id="ARBA00022598"/>
    </source>
</evidence>
<dbReference type="SUPFAM" id="SSF51246">
    <property type="entry name" value="Rudiment single hybrid motif"/>
    <property type="match status" value="1"/>
</dbReference>
<evidence type="ECO:0000256" key="14">
    <source>
        <dbReference type="HAMAP-Rule" id="MF_00138"/>
    </source>
</evidence>
<dbReference type="Pfam" id="PF02843">
    <property type="entry name" value="GARS_C"/>
    <property type="match status" value="1"/>
</dbReference>
<comment type="similarity">
    <text evidence="11 14">Belongs to the GARS family.</text>
</comment>
<dbReference type="Gene3D" id="3.30.470.20">
    <property type="entry name" value="ATP-grasp fold, B domain"/>
    <property type="match status" value="1"/>
</dbReference>
<evidence type="ECO:0000256" key="8">
    <source>
        <dbReference type="ARBA" id="ARBA00022755"/>
    </source>
</evidence>
<dbReference type="FunFam" id="3.30.470.20:FF:000018">
    <property type="entry name" value="Trifunctional purine biosynthetic protein adenosine-3"/>
    <property type="match status" value="1"/>
</dbReference>
<organism evidence="17 18">
    <name type="scientific">Trueperella bernardiae</name>
    <dbReference type="NCBI Taxonomy" id="59561"/>
    <lineage>
        <taxon>Bacteria</taxon>
        <taxon>Bacillati</taxon>
        <taxon>Actinomycetota</taxon>
        <taxon>Actinomycetes</taxon>
        <taxon>Actinomycetales</taxon>
        <taxon>Actinomycetaceae</taxon>
        <taxon>Trueperella</taxon>
    </lineage>
</organism>
<dbReference type="AlphaFoldDB" id="A0A0W1KI37"/>
<dbReference type="InterPro" id="IPR020562">
    <property type="entry name" value="PRibGlycinamide_synth_N"/>
</dbReference>
<dbReference type="UniPathway" id="UPA00074">
    <property type="reaction ID" value="UER00125"/>
</dbReference>
<dbReference type="GO" id="GO:0009113">
    <property type="term" value="P:purine nucleobase biosynthetic process"/>
    <property type="evidence" value="ECO:0007669"/>
    <property type="project" value="InterPro"/>
</dbReference>
<dbReference type="GO" id="GO:0046872">
    <property type="term" value="F:metal ion binding"/>
    <property type="evidence" value="ECO:0007669"/>
    <property type="project" value="UniProtKB-KW"/>
</dbReference>
<dbReference type="Gene3D" id="3.30.1490.20">
    <property type="entry name" value="ATP-grasp fold, A domain"/>
    <property type="match status" value="1"/>
</dbReference>
<dbReference type="SUPFAM" id="SSF56059">
    <property type="entry name" value="Glutathione synthetase ATP-binding domain-like"/>
    <property type="match status" value="1"/>
</dbReference>
<keyword evidence="8 14" id="KW-0658">Purine biosynthesis</keyword>
<dbReference type="InterPro" id="IPR020560">
    <property type="entry name" value="PRibGlycinamide_synth_C-dom"/>
</dbReference>
<keyword evidence="5 14" id="KW-0436">Ligase</keyword>
<evidence type="ECO:0000256" key="15">
    <source>
        <dbReference type="PROSITE-ProRule" id="PRU00409"/>
    </source>
</evidence>